<reference evidence="2 3" key="1">
    <citation type="submission" date="2014-07" db="EMBL/GenBank/DDBJ databases">
        <authorList>
            <person name="McCorrison J."/>
            <person name="Sanka R."/>
            <person name="Torralba M."/>
            <person name="Gillis M."/>
            <person name="Haft D.H."/>
            <person name="Methe B."/>
            <person name="Sutton G."/>
            <person name="Nelson K.E."/>
        </authorList>
    </citation>
    <scope>NUCLEOTIDE SEQUENCE [LARGE SCALE GENOMIC DNA]</scope>
    <source>
        <strain evidence="2 3">DNF00058</strain>
    </source>
</reference>
<keyword evidence="2" id="KW-0449">Lipoprotein</keyword>
<accession>A0A096B1R2</accession>
<dbReference type="RefSeq" id="WP_036854285.1">
    <property type="nucleotide sequence ID" value="NZ_JRNU01000005.1"/>
</dbReference>
<comment type="caution">
    <text evidence="2">The sequence shown here is derived from an EMBL/GenBank/DDBJ whole genome shotgun (WGS) entry which is preliminary data.</text>
</comment>
<name>A0A096B1R2_9BACT</name>
<evidence type="ECO:0000313" key="2">
    <source>
        <dbReference type="EMBL" id="KGF52876.1"/>
    </source>
</evidence>
<sequence length="480" mass="54077">MKKAYLLLIFAISLSLCSCINDNSTEAANSSSLLSLTKPLDKTYSLNRWETLTITPQVAQTNKQKDISYEWEINYKVVSKEKDLKYVCADFGKFPARLKITNGDDIRYYEFNIDVQYSYGQGVYALAQHEGKAILSYIPDGAEGKTFALDVLKKNNPNTDFTGTANAIDYTVASGGKPLMYIAVGNPSKIYELNPNLMTIGFSIDATGNVSWLKRDPRGYPALMLVKEDDKLKTLRMLSPSATLVPYSSNWEKKVNDNTLNFANAATLWKSEDLRYTHAIAYYDNTAGHLFVQASQYPKSPDEILKGKFSKQTLIGIGGINQERKIALITYNKDTHKYVFYHIFPGFFSSKKEKQQEPNIIYQKEMPANTGINENSIVCTTPTKNLVYYSSANKIYGYNVLSNGSFPTEPLFSVGEESENIVDLYISPDDSKLYIATNNTKGSLVGSIYCYNLVDNKMIWQKRNITGKIVKITYRNPETK</sequence>
<organism evidence="2 3">
    <name type="scientific">Prevotella amnii DNF00058</name>
    <dbReference type="NCBI Taxonomy" id="1401066"/>
    <lineage>
        <taxon>Bacteria</taxon>
        <taxon>Pseudomonadati</taxon>
        <taxon>Bacteroidota</taxon>
        <taxon>Bacteroidia</taxon>
        <taxon>Bacteroidales</taxon>
        <taxon>Prevotellaceae</taxon>
        <taxon>Prevotella</taxon>
    </lineage>
</organism>
<evidence type="ECO:0000313" key="3">
    <source>
        <dbReference type="Proteomes" id="UP000029614"/>
    </source>
</evidence>
<keyword evidence="3" id="KW-1185">Reference proteome</keyword>
<dbReference type="OrthoDB" id="1095251at2"/>
<evidence type="ECO:0000256" key="1">
    <source>
        <dbReference type="SAM" id="SignalP"/>
    </source>
</evidence>
<proteinExistence type="predicted"/>
<gene>
    <name evidence="2" type="ORF">HMPREF9302_01680</name>
</gene>
<protein>
    <submittedName>
        <fullName evidence="2">Lipoprotein</fullName>
    </submittedName>
</protein>
<keyword evidence="1" id="KW-0732">Signal</keyword>
<feature type="signal peptide" evidence="1">
    <location>
        <begin position="1"/>
        <end position="20"/>
    </location>
</feature>
<dbReference type="SUPFAM" id="SSF50969">
    <property type="entry name" value="YVTN repeat-like/Quinoprotein amine dehydrogenase"/>
    <property type="match status" value="1"/>
</dbReference>
<dbReference type="AlphaFoldDB" id="A0A096B1R2"/>
<feature type="chain" id="PRO_5001924350" evidence="1">
    <location>
        <begin position="21"/>
        <end position="480"/>
    </location>
</feature>
<dbReference type="Proteomes" id="UP000029614">
    <property type="component" value="Unassembled WGS sequence"/>
</dbReference>
<dbReference type="PROSITE" id="PS51257">
    <property type="entry name" value="PROKAR_LIPOPROTEIN"/>
    <property type="match status" value="1"/>
</dbReference>
<dbReference type="EMBL" id="JRNU01000005">
    <property type="protein sequence ID" value="KGF52876.1"/>
    <property type="molecule type" value="Genomic_DNA"/>
</dbReference>
<dbReference type="InterPro" id="IPR011044">
    <property type="entry name" value="Quino_amine_DH_bsu"/>
</dbReference>